<dbReference type="Proteomes" id="UP000198752">
    <property type="component" value="Unassembled WGS sequence"/>
</dbReference>
<gene>
    <name evidence="2" type="ORF">SAMN02982927_02601</name>
</gene>
<dbReference type="OrthoDB" id="2988996at2"/>
<keyword evidence="3" id="KW-1185">Reference proteome</keyword>
<protein>
    <submittedName>
        <fullName evidence="2">Uncharacterized protein</fullName>
    </submittedName>
</protein>
<proteinExistence type="predicted"/>
<reference evidence="3" key="1">
    <citation type="submission" date="2016-10" db="EMBL/GenBank/DDBJ databases">
        <authorList>
            <person name="Varghese N."/>
            <person name="Submissions S."/>
        </authorList>
    </citation>
    <scope>NUCLEOTIDE SEQUENCE [LARGE SCALE GENOMIC DNA]</scope>
    <source>
        <strain evidence="3">ATCC 700379</strain>
    </source>
</reference>
<dbReference type="EMBL" id="FOOY01000019">
    <property type="protein sequence ID" value="SFG73393.1"/>
    <property type="molecule type" value="Genomic_DNA"/>
</dbReference>
<keyword evidence="1" id="KW-0175">Coiled coil</keyword>
<dbReference type="AlphaFoldDB" id="A0A1I2U8P9"/>
<sequence>MMNHLNNMKIDDYLDLYLFATRIKDHEWQKEIKSNLAALLKESAERERTRASDLRVQLGYVNRRILGLYQQLRNRNVELTEEITNELYALKQRRLELEAEIGQIREQNRRIS</sequence>
<evidence type="ECO:0000256" key="1">
    <source>
        <dbReference type="SAM" id="Coils"/>
    </source>
</evidence>
<accession>A0A1I2U8P9</accession>
<feature type="coiled-coil region" evidence="1">
    <location>
        <begin position="62"/>
        <end position="107"/>
    </location>
</feature>
<evidence type="ECO:0000313" key="3">
    <source>
        <dbReference type="Proteomes" id="UP000198752"/>
    </source>
</evidence>
<organism evidence="2 3">
    <name type="scientific">Sporolactobacillus nakayamae</name>
    <dbReference type="NCBI Taxonomy" id="269670"/>
    <lineage>
        <taxon>Bacteria</taxon>
        <taxon>Bacillati</taxon>
        <taxon>Bacillota</taxon>
        <taxon>Bacilli</taxon>
        <taxon>Bacillales</taxon>
        <taxon>Sporolactobacillaceae</taxon>
        <taxon>Sporolactobacillus</taxon>
    </lineage>
</organism>
<name>A0A1I2U8P9_9BACL</name>
<dbReference type="RefSeq" id="WP_093673625.1">
    <property type="nucleotide sequence ID" value="NZ_FOOY01000019.1"/>
</dbReference>
<evidence type="ECO:0000313" key="2">
    <source>
        <dbReference type="EMBL" id="SFG73393.1"/>
    </source>
</evidence>